<evidence type="ECO:0000313" key="2">
    <source>
        <dbReference type="Proteomes" id="UP000054858"/>
    </source>
</evidence>
<sequence length="142" mass="15740">MMLVSDHKNPNHADDYLSDVLFFVRYVPEALAGAVKHAAIGALLGWGTSYVCWSGLQAFAAEHHDAVDLTGNHVAEGEQFLRMSRQPQFNKVTPPISDILPVYTSGVGACAGFFYGLNKKCREYPERLRQERESREASLNPA</sequence>
<dbReference type="Proteomes" id="UP000054858">
    <property type="component" value="Unassembled WGS sequence"/>
</dbReference>
<dbReference type="AlphaFoldDB" id="A0A0W0XHK5"/>
<dbReference type="PATRIC" id="fig|29423.5.peg.298"/>
<accession>A0A0W0XHK5</accession>
<comment type="caution">
    <text evidence="1">The sequence shown here is derived from an EMBL/GenBank/DDBJ whole genome shotgun (WGS) entry which is preliminary data.</text>
</comment>
<dbReference type="EMBL" id="LNYP01000005">
    <property type="protein sequence ID" value="KTD44028.1"/>
    <property type="molecule type" value="Genomic_DNA"/>
</dbReference>
<dbReference type="RefSeq" id="WP_025385191.1">
    <property type="nucleotide sequence ID" value="NZ_LCUA01000041.1"/>
</dbReference>
<protein>
    <submittedName>
        <fullName evidence="1">Uncharacterized protein</fullName>
    </submittedName>
</protein>
<gene>
    <name evidence="1" type="ORF">Loak_0288</name>
</gene>
<name>A0A0W0XHK5_9GAMM</name>
<organism evidence="1 2">
    <name type="scientific">Legionella oakridgensis</name>
    <dbReference type="NCBI Taxonomy" id="29423"/>
    <lineage>
        <taxon>Bacteria</taxon>
        <taxon>Pseudomonadati</taxon>
        <taxon>Pseudomonadota</taxon>
        <taxon>Gammaproteobacteria</taxon>
        <taxon>Legionellales</taxon>
        <taxon>Legionellaceae</taxon>
        <taxon>Legionella</taxon>
    </lineage>
</organism>
<proteinExistence type="predicted"/>
<reference evidence="1 2" key="1">
    <citation type="submission" date="2015-11" db="EMBL/GenBank/DDBJ databases">
        <title>Genomic analysis of 38 Legionella species identifies large and diverse effector repertoires.</title>
        <authorList>
            <person name="Burstein D."/>
            <person name="Amaro F."/>
            <person name="Zusman T."/>
            <person name="Lifshitz Z."/>
            <person name="Cohen O."/>
            <person name="Gilbert J.A."/>
            <person name="Pupko T."/>
            <person name="Shuman H.A."/>
            <person name="Segal G."/>
        </authorList>
    </citation>
    <scope>NUCLEOTIDE SEQUENCE [LARGE SCALE GENOMIC DNA]</scope>
    <source>
        <strain evidence="1 2">Oak Ridge-10</strain>
    </source>
</reference>
<evidence type="ECO:0000313" key="1">
    <source>
        <dbReference type="EMBL" id="KTD44028.1"/>
    </source>
</evidence>